<dbReference type="PANTHER" id="PTHR31973:SF187">
    <property type="entry name" value="MUTATOR TRANSPOSASE MUDRA PROTEIN"/>
    <property type="match status" value="1"/>
</dbReference>
<proteinExistence type="predicted"/>
<accession>A0AAW2NHM8</accession>
<comment type="caution">
    <text evidence="2">The sequence shown here is derived from an EMBL/GenBank/DDBJ whole genome shotgun (WGS) entry which is preliminary data.</text>
</comment>
<organism evidence="2">
    <name type="scientific">Sesamum calycinum</name>
    <dbReference type="NCBI Taxonomy" id="2727403"/>
    <lineage>
        <taxon>Eukaryota</taxon>
        <taxon>Viridiplantae</taxon>
        <taxon>Streptophyta</taxon>
        <taxon>Embryophyta</taxon>
        <taxon>Tracheophyta</taxon>
        <taxon>Spermatophyta</taxon>
        <taxon>Magnoliopsida</taxon>
        <taxon>eudicotyledons</taxon>
        <taxon>Gunneridae</taxon>
        <taxon>Pentapetalae</taxon>
        <taxon>asterids</taxon>
        <taxon>lamiids</taxon>
        <taxon>Lamiales</taxon>
        <taxon>Pedaliaceae</taxon>
        <taxon>Sesamum</taxon>
    </lineage>
</organism>
<sequence length="247" mass="27756">MGVGKDGKGDGGGEKKERGWWKVGEWRRKEGMADKVYALAIHYRGKCKKLKNIDPDNRNENRVEFDVFLKLLNLLRRDMNMRMWRGIVMERGMSGLMKMEDTGGRGSENESDDENISGEDSENESVGEDSGDELSDYKSDDHWMKARGIRNELKKFGVNPQYMQIYRAKKKAMESIEGSYAESFGRMSYYADLVLEKNEGSVSFLGFDGCHLKGPFGGVLLAAIGLDGNNGLFPVAFAVVESECKES</sequence>
<protein>
    <submittedName>
        <fullName evidence="2">Uncharacterized protein</fullName>
    </submittedName>
</protein>
<dbReference type="AlphaFoldDB" id="A0AAW2NHM8"/>
<name>A0AAW2NHM8_9LAMI</name>
<reference evidence="2" key="1">
    <citation type="submission" date="2020-06" db="EMBL/GenBank/DDBJ databases">
        <authorList>
            <person name="Li T."/>
            <person name="Hu X."/>
            <person name="Zhang T."/>
            <person name="Song X."/>
            <person name="Zhang H."/>
            <person name="Dai N."/>
            <person name="Sheng W."/>
            <person name="Hou X."/>
            <person name="Wei L."/>
        </authorList>
    </citation>
    <scope>NUCLEOTIDE SEQUENCE</scope>
    <source>
        <strain evidence="2">KEN8</strain>
        <tissue evidence="2">Leaf</tissue>
    </source>
</reference>
<dbReference type="EMBL" id="JACGWM010000011">
    <property type="protein sequence ID" value="KAL0342473.1"/>
    <property type="molecule type" value="Genomic_DNA"/>
</dbReference>
<feature type="compositionally biased region" description="Acidic residues" evidence="1">
    <location>
        <begin position="109"/>
        <end position="134"/>
    </location>
</feature>
<gene>
    <name evidence="2" type="ORF">Scaly_1909900</name>
</gene>
<evidence type="ECO:0000256" key="1">
    <source>
        <dbReference type="SAM" id="MobiDB-lite"/>
    </source>
</evidence>
<evidence type="ECO:0000313" key="2">
    <source>
        <dbReference type="EMBL" id="KAL0342473.1"/>
    </source>
</evidence>
<feature type="region of interest" description="Disordered" evidence="1">
    <location>
        <begin position="98"/>
        <end position="138"/>
    </location>
</feature>
<reference evidence="2" key="2">
    <citation type="journal article" date="2024" name="Plant">
        <title>Genomic evolution and insights into agronomic trait innovations of Sesamum species.</title>
        <authorList>
            <person name="Miao H."/>
            <person name="Wang L."/>
            <person name="Qu L."/>
            <person name="Liu H."/>
            <person name="Sun Y."/>
            <person name="Le M."/>
            <person name="Wang Q."/>
            <person name="Wei S."/>
            <person name="Zheng Y."/>
            <person name="Lin W."/>
            <person name="Duan Y."/>
            <person name="Cao H."/>
            <person name="Xiong S."/>
            <person name="Wang X."/>
            <person name="Wei L."/>
            <person name="Li C."/>
            <person name="Ma Q."/>
            <person name="Ju M."/>
            <person name="Zhao R."/>
            <person name="Li G."/>
            <person name="Mu C."/>
            <person name="Tian Q."/>
            <person name="Mei H."/>
            <person name="Zhang T."/>
            <person name="Gao T."/>
            <person name="Zhang H."/>
        </authorList>
    </citation>
    <scope>NUCLEOTIDE SEQUENCE</scope>
    <source>
        <strain evidence="2">KEN8</strain>
    </source>
</reference>
<dbReference type="PANTHER" id="PTHR31973">
    <property type="entry name" value="POLYPROTEIN, PUTATIVE-RELATED"/>
    <property type="match status" value="1"/>
</dbReference>